<dbReference type="EMBL" id="CP013970">
    <property type="protein sequence ID" value="AXF78347.1"/>
    <property type="molecule type" value="Genomic_DNA"/>
</dbReference>
<proteinExistence type="predicted"/>
<dbReference type="Proteomes" id="UP000264980">
    <property type="component" value="Chromosome"/>
</dbReference>
<evidence type="ECO:0000313" key="1">
    <source>
        <dbReference type="EMBL" id="AXF78347.1"/>
    </source>
</evidence>
<evidence type="ECO:0000313" key="2">
    <source>
        <dbReference type="Proteomes" id="UP000264980"/>
    </source>
</evidence>
<sequence>MEASMVDTVSRSLSRKKTGRKKSFFISGYAVTVRGYTRNAQVTVIADNRQQAIICAVAKLNQEGLTHFKALKVLEITTPLFSIPR</sequence>
<dbReference type="AlphaFoldDB" id="A0A345CY30"/>
<accession>A0A345CY30</accession>
<reference evidence="2" key="1">
    <citation type="submission" date="2016-01" db="EMBL/GenBank/DDBJ databases">
        <authorList>
            <person name="Shapiro L."/>
        </authorList>
    </citation>
    <scope>NUCLEOTIDE SEQUENCE [LARGE SCALE GENOMIC DNA]</scope>
    <source>
        <strain evidence="2">MDcuke</strain>
    </source>
</reference>
<organism evidence="1 2">
    <name type="scientific">Erwinia tracheiphila</name>
    <dbReference type="NCBI Taxonomy" id="65700"/>
    <lineage>
        <taxon>Bacteria</taxon>
        <taxon>Pseudomonadati</taxon>
        <taxon>Pseudomonadota</taxon>
        <taxon>Gammaproteobacteria</taxon>
        <taxon>Enterobacterales</taxon>
        <taxon>Erwiniaceae</taxon>
        <taxon>Erwinia</taxon>
    </lineage>
</organism>
<name>A0A345CY30_9GAMM</name>
<gene>
    <name evidence="1" type="ORF">AV903_23825</name>
</gene>
<protein>
    <submittedName>
        <fullName evidence="1">Uncharacterized protein</fullName>
    </submittedName>
</protein>